<dbReference type="HOGENOM" id="CLU_037612_1_2_6"/>
<dbReference type="SUPFAM" id="SSF52540">
    <property type="entry name" value="P-loop containing nucleoside triphosphate hydrolases"/>
    <property type="match status" value="1"/>
</dbReference>
<proteinExistence type="predicted"/>
<accession>C0N7I4</accession>
<dbReference type="PANTHER" id="PTHR13696:SF69">
    <property type="entry name" value="PLASMID PARTITIONING PROTEIN-RELATED"/>
    <property type="match status" value="1"/>
</dbReference>
<keyword evidence="4" id="KW-1185">Reference proteome</keyword>
<dbReference type="Gene3D" id="3.40.50.300">
    <property type="entry name" value="P-loop containing nucleotide triphosphate hydrolases"/>
    <property type="match status" value="1"/>
</dbReference>
<reference evidence="3 4" key="1">
    <citation type="journal article" date="2011" name="J. Bacteriol.">
        <title>Draft genome sequence of the chemolithoheterotrophic, halophilic methylotroph Methylophaga thiooxydans DMS010.</title>
        <authorList>
            <person name="Boden R."/>
            <person name="Ferriera S."/>
            <person name="Johnson J."/>
            <person name="Kelly D.P."/>
            <person name="Murrell J.C."/>
            <person name="Schafer H."/>
        </authorList>
    </citation>
    <scope>NUCLEOTIDE SEQUENCE [LARGE SCALE GENOMIC DNA]</scope>
    <source>
        <strain evidence="3 4">DMS010</strain>
    </source>
</reference>
<dbReference type="PANTHER" id="PTHR13696">
    <property type="entry name" value="P-LOOP CONTAINING NUCLEOSIDE TRIPHOSPHATE HYDROLASE"/>
    <property type="match status" value="1"/>
</dbReference>
<gene>
    <name evidence="3" type="ORF">MDMS009_1846</name>
</gene>
<dbReference type="OrthoDB" id="9815116at2"/>
<dbReference type="InterPro" id="IPR025669">
    <property type="entry name" value="AAA_dom"/>
</dbReference>
<dbReference type="Pfam" id="PF13614">
    <property type="entry name" value="AAA_31"/>
    <property type="match status" value="1"/>
</dbReference>
<dbReference type="Proteomes" id="UP000004679">
    <property type="component" value="Unassembled WGS sequence"/>
</dbReference>
<dbReference type="CDD" id="cd02042">
    <property type="entry name" value="ParAB_family"/>
    <property type="match status" value="1"/>
</dbReference>
<comment type="similarity">
    <text evidence="1">To B.subtilis soj.</text>
</comment>
<evidence type="ECO:0000313" key="4">
    <source>
        <dbReference type="Proteomes" id="UP000004679"/>
    </source>
</evidence>
<dbReference type="FunFam" id="3.40.50.300:FF:000285">
    <property type="entry name" value="Sporulation initiation inhibitor Soj"/>
    <property type="match status" value="1"/>
</dbReference>
<dbReference type="EMBL" id="GG657899">
    <property type="protein sequence ID" value="EEF79259.1"/>
    <property type="molecule type" value="Genomic_DNA"/>
</dbReference>
<dbReference type="InterPro" id="IPR050678">
    <property type="entry name" value="DNA_Partitioning_ATPase"/>
</dbReference>
<dbReference type="AlphaFoldDB" id="C0N7I4"/>
<protein>
    <submittedName>
        <fullName evidence="3">CobQ/CobB/MinD/ParA nucleotide binding domain, putative</fullName>
    </submittedName>
</protein>
<sequence length="266" mass="29216">MEVWAVANQKGGVVKTTTTISLGGLLADKGHRVLVIDIDPQGSMTTYFGYNPESIEASVTNLLRAENVTRSDVQAVVKKTNDPNLSLLPASVGLATIERSGSQAGMGLKMTKAISKVWNDFDYVLIDSPPVLGTLMINAIAACDHLLVPVQTEFLALKSLERMLRTVSMVTKSLNKELDYTVIPTLYDQRTKASVLTLQTLRSDYHLNAWPSFIPVDTRFRDASKQGVTPSQFDAESHGVVAYKGLLEELMSKSQQNDTHRSRLSM</sequence>
<name>C0N7I4_9GAMM</name>
<evidence type="ECO:0000256" key="1">
    <source>
        <dbReference type="ARBA" id="ARBA00060876"/>
    </source>
</evidence>
<evidence type="ECO:0000313" key="3">
    <source>
        <dbReference type="EMBL" id="EEF79259.1"/>
    </source>
</evidence>
<evidence type="ECO:0000259" key="2">
    <source>
        <dbReference type="Pfam" id="PF13614"/>
    </source>
</evidence>
<feature type="domain" description="AAA" evidence="2">
    <location>
        <begin position="1"/>
        <end position="179"/>
    </location>
</feature>
<dbReference type="RefSeq" id="WP_008291345.1">
    <property type="nucleotide sequence ID" value="NZ_GG657899.1"/>
</dbReference>
<dbReference type="InterPro" id="IPR027417">
    <property type="entry name" value="P-loop_NTPase"/>
</dbReference>
<organism evidence="3 4">
    <name type="scientific">Methylophaga thiooxydans DMS010</name>
    <dbReference type="NCBI Taxonomy" id="637616"/>
    <lineage>
        <taxon>Bacteria</taxon>
        <taxon>Pseudomonadati</taxon>
        <taxon>Pseudomonadota</taxon>
        <taxon>Gammaproteobacteria</taxon>
        <taxon>Thiotrichales</taxon>
        <taxon>Piscirickettsiaceae</taxon>
        <taxon>Methylophaga</taxon>
    </lineage>
</organism>